<accession>A0A6I8U4T8</accession>
<dbReference type="InParanoid" id="A0A6I8U4T8"/>
<reference evidence="1 2" key="1">
    <citation type="submission" date="2017-06" db="EMBL/GenBank/DDBJ databases">
        <title>Aedes aegypti genome working group (AGWG) sequencing and assembly.</title>
        <authorList>
            <consortium name="Aedes aegypti Genome Working Group (AGWG)"/>
            <person name="Matthews B.J."/>
        </authorList>
    </citation>
    <scope>NUCLEOTIDE SEQUENCE [LARGE SCALE GENOMIC DNA]</scope>
    <source>
        <strain evidence="1 2">LVP_AGWG</strain>
    </source>
</reference>
<gene>
    <name evidence="1" type="primary">110676882</name>
</gene>
<dbReference type="EnsemblMetazoa" id="AAEL024745-RA">
    <property type="protein sequence ID" value="AAEL024745-PA"/>
    <property type="gene ID" value="AAEL024745"/>
</dbReference>
<reference evidence="1" key="2">
    <citation type="submission" date="2020-05" db="UniProtKB">
        <authorList>
            <consortium name="EnsemblMetazoa"/>
        </authorList>
    </citation>
    <scope>IDENTIFICATION</scope>
    <source>
        <strain evidence="1">LVP_AGWG</strain>
    </source>
</reference>
<keyword evidence="2" id="KW-1185">Reference proteome</keyword>
<organism evidence="1 2">
    <name type="scientific">Aedes aegypti</name>
    <name type="common">Yellowfever mosquito</name>
    <name type="synonym">Culex aegypti</name>
    <dbReference type="NCBI Taxonomy" id="7159"/>
    <lineage>
        <taxon>Eukaryota</taxon>
        <taxon>Metazoa</taxon>
        <taxon>Ecdysozoa</taxon>
        <taxon>Arthropoda</taxon>
        <taxon>Hexapoda</taxon>
        <taxon>Insecta</taxon>
        <taxon>Pterygota</taxon>
        <taxon>Neoptera</taxon>
        <taxon>Endopterygota</taxon>
        <taxon>Diptera</taxon>
        <taxon>Nematocera</taxon>
        <taxon>Culicoidea</taxon>
        <taxon>Culicidae</taxon>
        <taxon>Culicinae</taxon>
        <taxon>Aedini</taxon>
        <taxon>Aedes</taxon>
        <taxon>Stegomyia</taxon>
    </lineage>
</organism>
<name>A0A6I8U4T8_AEDAE</name>
<dbReference type="Proteomes" id="UP000008820">
    <property type="component" value="Chromosome 2"/>
</dbReference>
<dbReference type="OrthoDB" id="4321958at2759"/>
<dbReference type="AlphaFoldDB" id="A0A6I8U4T8"/>
<protein>
    <submittedName>
        <fullName evidence="1">Uncharacterized protein</fullName>
    </submittedName>
</protein>
<evidence type="ECO:0000313" key="2">
    <source>
        <dbReference type="Proteomes" id="UP000008820"/>
    </source>
</evidence>
<sequence>MAVLSMGVPSCSSRLAKGKHLRRRLATTLLIDSSEAAPLADPGCGCGTCSGCCGVCCCQQISSSIEDYGTDETETVETRSPFIPALVVGAVEAAEVIGPAIVAGAEALVDFIGPALATVGRFAVNAVKNVPPQMWDNMGTALGVAADAAEVVYEKP</sequence>
<evidence type="ECO:0000313" key="1">
    <source>
        <dbReference type="EnsemblMetazoa" id="AAEL024745-PA"/>
    </source>
</evidence>
<proteinExistence type="predicted"/>